<keyword evidence="1 7" id="KW-1003">Cell membrane</keyword>
<comment type="similarity">
    <text evidence="6 7">Belongs to the FliO/MopB family.</text>
</comment>
<comment type="subcellular location">
    <subcellularLocation>
        <location evidence="7">Cell membrane</location>
    </subcellularLocation>
    <subcellularLocation>
        <location evidence="7">Bacterial flagellum basal body</location>
    </subcellularLocation>
</comment>
<dbReference type="NCBIfam" id="TIGR03500">
    <property type="entry name" value="FliO_TIGR"/>
    <property type="match status" value="1"/>
</dbReference>
<keyword evidence="8" id="KW-0969">Cilium</keyword>
<keyword evidence="4 7" id="KW-0472">Membrane</keyword>
<evidence type="ECO:0000256" key="6">
    <source>
        <dbReference type="ARBA" id="ARBA00037937"/>
    </source>
</evidence>
<keyword evidence="8" id="KW-0282">Flagellum</keyword>
<evidence type="ECO:0000256" key="7">
    <source>
        <dbReference type="RuleBase" id="RU362064"/>
    </source>
</evidence>
<proteinExistence type="inferred from homology"/>
<accession>A0A848H196</accession>
<dbReference type="PANTHER" id="PTHR38766">
    <property type="entry name" value="FLAGELLAR PROTEIN FLIO"/>
    <property type="match status" value="1"/>
</dbReference>
<organism evidence="8 9">
    <name type="scientific">Ramlibacter agri</name>
    <dbReference type="NCBI Taxonomy" id="2728837"/>
    <lineage>
        <taxon>Bacteria</taxon>
        <taxon>Pseudomonadati</taxon>
        <taxon>Pseudomonadota</taxon>
        <taxon>Betaproteobacteria</taxon>
        <taxon>Burkholderiales</taxon>
        <taxon>Comamonadaceae</taxon>
        <taxon>Ramlibacter</taxon>
    </lineage>
</organism>
<dbReference type="InterPro" id="IPR052205">
    <property type="entry name" value="FliO/MopB"/>
</dbReference>
<sequence>MASTAWSVLMLFVVLALIPLVLWALKKVQTFRPGGSARVLELAAQLPLGARERVVLVRLNERLLVLGVTPQQVTLLAEDSAASLPQGGGKAVPPAFGKLLRNVVAGYTGGKAQ</sequence>
<keyword evidence="9" id="KW-1185">Reference proteome</keyword>
<dbReference type="AlphaFoldDB" id="A0A848H196"/>
<evidence type="ECO:0000256" key="5">
    <source>
        <dbReference type="ARBA" id="ARBA00023143"/>
    </source>
</evidence>
<dbReference type="Pfam" id="PF04347">
    <property type="entry name" value="FliO"/>
    <property type="match status" value="1"/>
</dbReference>
<dbReference type="InterPro" id="IPR022781">
    <property type="entry name" value="Flagellar_biosynth_FliO"/>
</dbReference>
<keyword evidence="8" id="KW-0966">Cell projection</keyword>
<evidence type="ECO:0000313" key="8">
    <source>
        <dbReference type="EMBL" id="NML43402.1"/>
    </source>
</evidence>
<dbReference type="EMBL" id="JABBFX010000001">
    <property type="protein sequence ID" value="NML43402.1"/>
    <property type="molecule type" value="Genomic_DNA"/>
</dbReference>
<keyword evidence="3 7" id="KW-1133">Transmembrane helix</keyword>
<comment type="caution">
    <text evidence="8">The sequence shown here is derived from an EMBL/GenBank/DDBJ whole genome shotgun (WGS) entry which is preliminary data.</text>
</comment>
<feature type="transmembrane region" description="Helical" evidence="7">
    <location>
        <begin position="6"/>
        <end position="25"/>
    </location>
</feature>
<dbReference type="GO" id="GO:0009425">
    <property type="term" value="C:bacterial-type flagellum basal body"/>
    <property type="evidence" value="ECO:0007669"/>
    <property type="project" value="UniProtKB-SubCell"/>
</dbReference>
<gene>
    <name evidence="8" type="primary">fliO</name>
    <name evidence="8" type="ORF">HHL11_06535</name>
</gene>
<dbReference type="GO" id="GO:0044781">
    <property type="term" value="P:bacterial-type flagellum organization"/>
    <property type="evidence" value="ECO:0007669"/>
    <property type="project" value="UniProtKB-UniRule"/>
</dbReference>
<evidence type="ECO:0000313" key="9">
    <source>
        <dbReference type="Proteomes" id="UP000541185"/>
    </source>
</evidence>
<protein>
    <recommendedName>
        <fullName evidence="7">Flagellar protein</fullName>
    </recommendedName>
</protein>
<name>A0A848H196_9BURK</name>
<evidence type="ECO:0000256" key="4">
    <source>
        <dbReference type="ARBA" id="ARBA00023136"/>
    </source>
</evidence>
<dbReference type="RefSeq" id="WP_169417610.1">
    <property type="nucleotide sequence ID" value="NZ_JABBFX010000001.1"/>
</dbReference>
<keyword evidence="5 7" id="KW-0975">Bacterial flagellum</keyword>
<dbReference type="Proteomes" id="UP000541185">
    <property type="component" value="Unassembled WGS sequence"/>
</dbReference>
<keyword evidence="2 7" id="KW-0812">Transmembrane</keyword>
<evidence type="ECO:0000256" key="1">
    <source>
        <dbReference type="ARBA" id="ARBA00022475"/>
    </source>
</evidence>
<dbReference type="GO" id="GO:0005886">
    <property type="term" value="C:plasma membrane"/>
    <property type="evidence" value="ECO:0007669"/>
    <property type="project" value="UniProtKB-SubCell"/>
</dbReference>
<evidence type="ECO:0000256" key="3">
    <source>
        <dbReference type="ARBA" id="ARBA00022989"/>
    </source>
</evidence>
<dbReference type="PANTHER" id="PTHR38766:SF1">
    <property type="entry name" value="FLAGELLAR PROTEIN FLIO"/>
    <property type="match status" value="1"/>
</dbReference>
<evidence type="ECO:0000256" key="2">
    <source>
        <dbReference type="ARBA" id="ARBA00022692"/>
    </source>
</evidence>
<reference evidence="8 9" key="1">
    <citation type="submission" date="2020-04" db="EMBL/GenBank/DDBJ databases">
        <title>Ramlibacter sp. G-1-2-2 isolated from soil.</title>
        <authorList>
            <person name="Dahal R.H."/>
        </authorList>
    </citation>
    <scope>NUCLEOTIDE SEQUENCE [LARGE SCALE GENOMIC DNA]</scope>
    <source>
        <strain evidence="8 9">G-1-2-2</strain>
    </source>
</reference>